<sequence length="374" mass="42912">MSIILKYKRVYLLGLIPISLLFIYLAKHSPFFAEIIYAKHIYRWLSQIISTISGILPFSLAEMMIIAIPVLFLVLLIRFIIIFVAEKEKRRDTVLRALLNTLCTGSVVLFLFTILAGINYYRYPFSSYSELIIQASSLEELYMLTDDLVQEANELRQQIAQTDEEGVFDLSISYYQLAKEADLAFELLAEEYPILGGYYGAPKPVLLSELMSRTEITGIFIPFTMEANVNVHVPDYTIPATMLHELAHLRGFMREDEANFLSYLAGMKSDNVEIRYSCTMLALTIAGNALYSQDYDLYAQIRKQYSEDVLKDIRANSSYWQQYEDTVVSTISNKVNDTYLKANAQTDGVKSYGRMLDLLLAKYRKEQAEQDELQ</sequence>
<evidence type="ECO:0000256" key="2">
    <source>
        <dbReference type="SAM" id="Phobius"/>
    </source>
</evidence>
<keyword evidence="2" id="KW-0812">Transmembrane</keyword>
<keyword evidence="1" id="KW-0175">Coiled coil</keyword>
<comment type="caution">
    <text evidence="3">The sequence shown here is derived from an EMBL/GenBank/DDBJ whole genome shotgun (WGS) entry which is preliminary data.</text>
</comment>
<dbReference type="AlphaFoldDB" id="A0A839JZF5"/>
<dbReference type="Proteomes" id="UP000574276">
    <property type="component" value="Unassembled WGS sequence"/>
</dbReference>
<evidence type="ECO:0000313" key="4">
    <source>
        <dbReference type="Proteomes" id="UP000574276"/>
    </source>
</evidence>
<evidence type="ECO:0000313" key="3">
    <source>
        <dbReference type="EMBL" id="MBB2182039.1"/>
    </source>
</evidence>
<dbReference type="RefSeq" id="WP_228351774.1">
    <property type="nucleotide sequence ID" value="NZ_JACEGA010000001.1"/>
</dbReference>
<gene>
    <name evidence="3" type="ORF">H0486_04020</name>
</gene>
<dbReference type="Pfam" id="PF12725">
    <property type="entry name" value="DUF3810"/>
    <property type="match status" value="1"/>
</dbReference>
<keyword evidence="2" id="KW-0472">Membrane</keyword>
<dbReference type="EMBL" id="JACEGA010000001">
    <property type="protein sequence ID" value="MBB2182039.1"/>
    <property type="molecule type" value="Genomic_DNA"/>
</dbReference>
<feature type="transmembrane region" description="Helical" evidence="2">
    <location>
        <begin position="9"/>
        <end position="26"/>
    </location>
</feature>
<reference evidence="3 4" key="1">
    <citation type="submission" date="2020-07" db="EMBL/GenBank/DDBJ databases">
        <title>Characterization and genome sequencing of isolate MD1, a novel member within the family Lachnospiraceae.</title>
        <authorList>
            <person name="Rettenmaier R."/>
            <person name="Di Bello L."/>
            <person name="Zinser C."/>
            <person name="Scheitz K."/>
            <person name="Liebl W."/>
            <person name="Zverlov V."/>
        </authorList>
    </citation>
    <scope>NUCLEOTIDE SEQUENCE [LARGE SCALE GENOMIC DNA]</scope>
    <source>
        <strain evidence="3 4">MD1</strain>
    </source>
</reference>
<feature type="transmembrane region" description="Helical" evidence="2">
    <location>
        <begin position="63"/>
        <end position="85"/>
    </location>
</feature>
<name>A0A839JZF5_9FIRM</name>
<accession>A0A839JZF5</accession>
<protein>
    <submittedName>
        <fullName evidence="3">DUF3810 domain-containing protein</fullName>
    </submittedName>
</protein>
<keyword evidence="4" id="KW-1185">Reference proteome</keyword>
<keyword evidence="2" id="KW-1133">Transmembrane helix</keyword>
<proteinExistence type="predicted"/>
<dbReference type="InterPro" id="IPR024294">
    <property type="entry name" value="DUF3810"/>
</dbReference>
<feature type="coiled-coil region" evidence="1">
    <location>
        <begin position="138"/>
        <end position="165"/>
    </location>
</feature>
<evidence type="ECO:0000256" key="1">
    <source>
        <dbReference type="SAM" id="Coils"/>
    </source>
</evidence>
<feature type="transmembrane region" description="Helical" evidence="2">
    <location>
        <begin position="97"/>
        <end position="121"/>
    </location>
</feature>
<organism evidence="3 4">
    <name type="scientific">Variimorphobacter saccharofermentans</name>
    <dbReference type="NCBI Taxonomy" id="2755051"/>
    <lineage>
        <taxon>Bacteria</taxon>
        <taxon>Bacillati</taxon>
        <taxon>Bacillota</taxon>
        <taxon>Clostridia</taxon>
        <taxon>Lachnospirales</taxon>
        <taxon>Lachnospiraceae</taxon>
        <taxon>Variimorphobacter</taxon>
    </lineage>
</organism>